<comment type="function">
    <text evidence="7">Component of the small ribosomal subunit. The ribosome is a large ribonucleoprotein complex responsible for the synthesis of proteins in the cell.</text>
</comment>
<dbReference type="InterPro" id="IPR038579">
    <property type="entry name" value="Ribosomal_eS21_sf"/>
</dbReference>
<evidence type="ECO:0000256" key="8">
    <source>
        <dbReference type="PIRNR" id="PIRNR002148"/>
    </source>
</evidence>
<reference evidence="9" key="3">
    <citation type="submission" date="2025-09" db="UniProtKB">
        <authorList>
            <consortium name="Ensembl"/>
        </authorList>
    </citation>
    <scope>IDENTIFICATION</scope>
</reference>
<comment type="subcellular location">
    <subcellularLocation>
        <location evidence="2">Cytoplasm</location>
        <location evidence="2">Cytosol</location>
    </subcellularLocation>
    <subcellularLocation>
        <location evidence="1">Rough endoplasmic reticulum</location>
    </subcellularLocation>
</comment>
<dbReference type="GO" id="GO:1990904">
    <property type="term" value="C:ribonucleoprotein complex"/>
    <property type="evidence" value="ECO:0007669"/>
    <property type="project" value="UniProtKB-KW"/>
</dbReference>
<keyword evidence="10" id="KW-1185">Reference proteome</keyword>
<evidence type="ECO:0000256" key="3">
    <source>
        <dbReference type="ARBA" id="ARBA00010228"/>
    </source>
</evidence>
<keyword evidence="6 8" id="KW-0687">Ribonucleoprotein</keyword>
<sequence>VQNKVGEFVHLSVLWKCSASNCIIGARDHASIQVNVAQVNKVTGKLNGQFKTYAICGAIHGMGESDDSIL</sequence>
<organism evidence="9 10">
    <name type="scientific">Panthera leo</name>
    <name type="common">Lion</name>
    <dbReference type="NCBI Taxonomy" id="9689"/>
    <lineage>
        <taxon>Eukaryota</taxon>
        <taxon>Metazoa</taxon>
        <taxon>Chordata</taxon>
        <taxon>Craniata</taxon>
        <taxon>Vertebrata</taxon>
        <taxon>Euteleostomi</taxon>
        <taxon>Mammalia</taxon>
        <taxon>Eutheria</taxon>
        <taxon>Laurasiatheria</taxon>
        <taxon>Carnivora</taxon>
        <taxon>Feliformia</taxon>
        <taxon>Felidae</taxon>
        <taxon>Pantherinae</taxon>
        <taxon>Panthera</taxon>
    </lineage>
</organism>
<reference evidence="9" key="1">
    <citation type="journal article" date="2019" name="bioRxiv">
        <title>Long live the king: chromosome-level assembly of the lion (Panthera leo) using linked-read, Hi-C, and long read data.</title>
        <authorList>
            <person name="Armstrong E.E."/>
            <person name="Taylor R.W."/>
            <person name="Miller D.E."/>
            <person name="Kaelin C."/>
            <person name="Barsh G."/>
            <person name="Hadly E.A."/>
            <person name="Petrov D."/>
        </authorList>
    </citation>
    <scope>NUCLEOTIDE SEQUENCE [LARGE SCALE GENOMIC DNA]</scope>
</reference>
<evidence type="ECO:0000313" key="9">
    <source>
        <dbReference type="Ensembl" id="ENSPLOP00000027536.1"/>
    </source>
</evidence>
<accession>A0A8C8Y2T9</accession>
<dbReference type="GO" id="GO:0005791">
    <property type="term" value="C:rough endoplasmic reticulum"/>
    <property type="evidence" value="ECO:0007669"/>
    <property type="project" value="UniProtKB-SubCell"/>
</dbReference>
<dbReference type="FunFam" id="3.30.1230.20:FF:000001">
    <property type="entry name" value="40S ribosomal protein S21"/>
    <property type="match status" value="1"/>
</dbReference>
<evidence type="ECO:0000256" key="2">
    <source>
        <dbReference type="ARBA" id="ARBA00004514"/>
    </source>
</evidence>
<dbReference type="GO" id="GO:0003735">
    <property type="term" value="F:structural constituent of ribosome"/>
    <property type="evidence" value="ECO:0007669"/>
    <property type="project" value="InterPro"/>
</dbReference>
<dbReference type="AlphaFoldDB" id="A0A8C8Y2T9"/>
<dbReference type="InterPro" id="IPR001931">
    <property type="entry name" value="Ribosomal_eS21"/>
</dbReference>
<evidence type="ECO:0000256" key="6">
    <source>
        <dbReference type="ARBA" id="ARBA00023274"/>
    </source>
</evidence>
<dbReference type="Proteomes" id="UP000694399">
    <property type="component" value="Chromosome E3"/>
</dbReference>
<dbReference type="OMA" id="IGARDHA"/>
<evidence type="ECO:0000256" key="7">
    <source>
        <dbReference type="ARBA" id="ARBA00045746"/>
    </source>
</evidence>
<proteinExistence type="inferred from homology"/>
<dbReference type="GeneTree" id="ENSGT00390000017515"/>
<dbReference type="PIRSF" id="PIRSF002148">
    <property type="entry name" value="Ribosomal_S21e"/>
    <property type="match status" value="1"/>
</dbReference>
<comment type="similarity">
    <text evidence="3 8">Belongs to the eukaryotic ribosomal protein eS21 family.</text>
</comment>
<keyword evidence="5 8" id="KW-0689">Ribosomal protein</keyword>
<dbReference type="Pfam" id="PF01249">
    <property type="entry name" value="Ribosomal_S21e"/>
    <property type="match status" value="1"/>
</dbReference>
<dbReference type="PANTHER" id="PTHR10442">
    <property type="entry name" value="40S RIBOSOMAL PROTEIN S21"/>
    <property type="match status" value="1"/>
</dbReference>
<protein>
    <recommendedName>
        <fullName evidence="8">40S ribosomal protein S21</fullName>
    </recommendedName>
</protein>
<dbReference type="GO" id="GO:0006412">
    <property type="term" value="P:translation"/>
    <property type="evidence" value="ECO:0007669"/>
    <property type="project" value="InterPro"/>
</dbReference>
<name>A0A8C8Y2T9_PANLE</name>
<evidence type="ECO:0000313" key="10">
    <source>
        <dbReference type="Proteomes" id="UP000694399"/>
    </source>
</evidence>
<evidence type="ECO:0000256" key="1">
    <source>
        <dbReference type="ARBA" id="ARBA00004427"/>
    </source>
</evidence>
<evidence type="ECO:0000256" key="4">
    <source>
        <dbReference type="ARBA" id="ARBA00011542"/>
    </source>
</evidence>
<evidence type="ECO:0000256" key="5">
    <source>
        <dbReference type="ARBA" id="ARBA00022980"/>
    </source>
</evidence>
<dbReference type="Gene3D" id="3.30.1230.20">
    <property type="match status" value="1"/>
</dbReference>
<reference evidence="9" key="2">
    <citation type="submission" date="2025-08" db="UniProtKB">
        <authorList>
            <consortium name="Ensembl"/>
        </authorList>
    </citation>
    <scope>IDENTIFICATION</scope>
</reference>
<comment type="subunit">
    <text evidence="4">Component of the 40S small ribosomal subunit.</text>
</comment>
<dbReference type="GO" id="GO:0022626">
    <property type="term" value="C:cytosolic ribosome"/>
    <property type="evidence" value="ECO:0007669"/>
    <property type="project" value="UniProtKB-ARBA"/>
</dbReference>
<dbReference type="Ensembl" id="ENSPLOT00000030421.1">
    <property type="protein sequence ID" value="ENSPLOP00000027536.1"/>
    <property type="gene ID" value="ENSPLOG00000020187.1"/>
</dbReference>